<dbReference type="Pfam" id="PF01832">
    <property type="entry name" value="Glucosaminidase"/>
    <property type="match status" value="1"/>
</dbReference>
<evidence type="ECO:0000313" key="3">
    <source>
        <dbReference type="Proteomes" id="UP000029640"/>
    </source>
</evidence>
<dbReference type="STRING" id="1265313.HRUBRA_02364"/>
<dbReference type="GO" id="GO:0004040">
    <property type="term" value="F:amidase activity"/>
    <property type="evidence" value="ECO:0007669"/>
    <property type="project" value="InterPro"/>
</dbReference>
<protein>
    <recommendedName>
        <fullName evidence="1">Mannosyl-glycoprotein endo-beta-N-acetylglucosamidase-like domain-containing protein</fullName>
    </recommendedName>
</protein>
<accession>A0A095VNL2</accession>
<proteinExistence type="predicted"/>
<dbReference type="Proteomes" id="UP000029640">
    <property type="component" value="Unassembled WGS sequence"/>
</dbReference>
<comment type="caution">
    <text evidence="2">The sequence shown here is derived from an EMBL/GenBank/DDBJ whole genome shotgun (WGS) entry which is preliminary data.</text>
</comment>
<dbReference type="InterPro" id="IPR053195">
    <property type="entry name" value="Bax-like"/>
</dbReference>
<dbReference type="PANTHER" id="PTHR40572:SF1">
    <property type="entry name" value="PROTEIN BAX"/>
    <property type="match status" value="1"/>
</dbReference>
<sequence length="136" mass="15163">MDVIPPGLALAQAAKESGWGRSRFAVEGNNLFGQWCFDPGCGIVPARRPEGSRHEVAAFDSVDEAIRRYMNNLNTHERYAPFRERRAALRARDTVLTGPALVAGLLGYSERGEVYLDELRAMMRQNRELLESAARG</sequence>
<reference evidence="2 3" key="1">
    <citation type="journal article" date="2014" name="Genome Announc.">
        <title>Genome Sequence of Gammaproteobacterial Pseudohaliea rubra Type Strain DSM 19751, Isolated from Coastal Seawater of the Mediterranean Sea.</title>
        <authorList>
            <person name="Spring S."/>
            <person name="Fiebig A."/>
            <person name="Riedel T."/>
            <person name="Goker M."/>
            <person name="Klenk H.P."/>
        </authorList>
    </citation>
    <scope>NUCLEOTIDE SEQUENCE [LARGE SCALE GENOMIC DNA]</scope>
    <source>
        <strain evidence="2 3">DSM 19751</strain>
    </source>
</reference>
<dbReference type="PATRIC" id="fig|1265313.6.peg.2334"/>
<dbReference type="HOGENOM" id="CLU_061344_3_0_6"/>
<evidence type="ECO:0000259" key="1">
    <source>
        <dbReference type="Pfam" id="PF01832"/>
    </source>
</evidence>
<evidence type="ECO:0000313" key="2">
    <source>
        <dbReference type="EMBL" id="KGE03047.1"/>
    </source>
</evidence>
<gene>
    <name evidence="2" type="ORF">HRUBRA_02364</name>
</gene>
<keyword evidence="3" id="KW-1185">Reference proteome</keyword>
<dbReference type="Gene3D" id="1.10.530.10">
    <property type="match status" value="1"/>
</dbReference>
<organism evidence="2 3">
    <name type="scientific">Pseudohaliea rubra DSM 19751</name>
    <dbReference type="NCBI Taxonomy" id="1265313"/>
    <lineage>
        <taxon>Bacteria</taxon>
        <taxon>Pseudomonadati</taxon>
        <taxon>Pseudomonadota</taxon>
        <taxon>Gammaproteobacteria</taxon>
        <taxon>Cellvibrionales</taxon>
        <taxon>Halieaceae</taxon>
        <taxon>Pseudohaliea</taxon>
    </lineage>
</organism>
<dbReference type="PANTHER" id="PTHR40572">
    <property type="entry name" value="PROTEIN BAX"/>
    <property type="match status" value="1"/>
</dbReference>
<name>A0A095VNL2_9GAMM</name>
<dbReference type="eggNOG" id="COG2992">
    <property type="taxonomic scope" value="Bacteria"/>
</dbReference>
<dbReference type="InterPro" id="IPR002901">
    <property type="entry name" value="MGlyc_endo_b_GlcNAc-like_dom"/>
</dbReference>
<dbReference type="AlphaFoldDB" id="A0A095VNL2"/>
<dbReference type="EMBL" id="AUVB01000072">
    <property type="protein sequence ID" value="KGE03047.1"/>
    <property type="molecule type" value="Genomic_DNA"/>
</dbReference>
<feature type="domain" description="Mannosyl-glycoprotein endo-beta-N-acetylglucosamidase-like" evidence="1">
    <location>
        <begin position="4"/>
        <end position="126"/>
    </location>
</feature>